<dbReference type="PROSITE" id="PS50088">
    <property type="entry name" value="ANK_REPEAT"/>
    <property type="match status" value="2"/>
</dbReference>
<feature type="compositionally biased region" description="Pro residues" evidence="3">
    <location>
        <begin position="662"/>
        <end position="671"/>
    </location>
</feature>
<comment type="caution">
    <text evidence="5">The sequence shown here is derived from an EMBL/GenBank/DDBJ whole genome shotgun (WGS) entry which is preliminary data.</text>
</comment>
<gene>
    <name evidence="5" type="ORF">CSUB01_11912</name>
</gene>
<evidence type="ECO:0000256" key="3">
    <source>
        <dbReference type="SAM" id="MobiDB-lite"/>
    </source>
</evidence>
<dbReference type="Gene3D" id="1.25.40.20">
    <property type="entry name" value="Ankyrin repeat-containing domain"/>
    <property type="match status" value="1"/>
</dbReference>
<name>A0A066XZ25_COLSU</name>
<dbReference type="AlphaFoldDB" id="A0A066XZ25"/>
<sequence>MYALWMLLQDEHEVIELEDDNLPPRETVTGVCGGLIVIDAMSNSVRLVHYTAQDYLRRTHQDSLSQRQLELTEISVHYLGLAEFSDGPAMSDADMADRLTRFPFLNYAANYWGVEIDEVQSENFWKPLNRFLSNQVAVSVANQVWSLPHYRYVRWSQDYPANVPVLVLASSFKLLDVLHKLVEQGHSIEGCGSDGETPLIRAARLGHAGNVAKLIRFGANVALTDVAGETAIERAASIGNSAAVKALLEGGAEANTTDHTVGWTVLMSAVASGNFETGESALSLATLSGQEPIASLLADVGAVLKLNKAGRRASIQVNRKGLQALVKRLTTFRDPDYTSVADTGLQREGNAVRNQLALIAKLEEEASASHRQQANQESQVGTIDDLVDLGVDLEEIGKGYFAKGGKVNAAVVTVQRKQHICDMPDFVVSKAVAVRHDEGQALEIIPQHFELRVQLSQQKLVLFCLVASFPLDDASTSKPIYLRFAADSLHPLHRTVYNKVNPNPQDPSCLHHVWKLLQDTKNVTCLQFQLRSGKHIQLAVPLEFNPEKIPNNTTRSIFQSAELLAAASSFSLYFRADALRKRSLREYNAAILRPLTEEVSKLYKDMLDVKRLYNGIGGKVHRVHISHGHHDGSSGTRESCSSPASAATAASCGSTLPFETVPRPPESPPPYDEYLNEGQSPRVGSDATSTAISTKSLANNLTPPEYSNTKQQHDVCQYMHDRDHYNKLFSTKKGIAI</sequence>
<feature type="repeat" description="ANK" evidence="1">
    <location>
        <begin position="194"/>
        <end position="226"/>
    </location>
</feature>
<evidence type="ECO:0000313" key="5">
    <source>
        <dbReference type="EMBL" id="KDN71041.1"/>
    </source>
</evidence>
<evidence type="ECO:0000259" key="4">
    <source>
        <dbReference type="Pfam" id="PF22939"/>
    </source>
</evidence>
<dbReference type="eggNOG" id="KOG0504">
    <property type="taxonomic scope" value="Eukaryota"/>
</dbReference>
<feature type="region of interest" description="Disordered" evidence="3">
    <location>
        <begin position="624"/>
        <end position="690"/>
    </location>
</feature>
<protein>
    <submittedName>
        <fullName evidence="5">Putative ankyrin</fullName>
    </submittedName>
</protein>
<feature type="domain" description="GPI inositol-deacylase winged helix" evidence="4">
    <location>
        <begin position="15"/>
        <end position="61"/>
    </location>
</feature>
<dbReference type="Proteomes" id="UP000027238">
    <property type="component" value="Unassembled WGS sequence"/>
</dbReference>
<dbReference type="STRING" id="1173701.A0A066XZ25"/>
<evidence type="ECO:0000256" key="1">
    <source>
        <dbReference type="PROSITE-ProRule" id="PRU00023"/>
    </source>
</evidence>
<dbReference type="InterPro" id="IPR002110">
    <property type="entry name" value="Ankyrin_rpt"/>
</dbReference>
<dbReference type="EMBL" id="JMSE01000265">
    <property type="protein sequence ID" value="KDN71041.1"/>
    <property type="molecule type" value="Genomic_DNA"/>
</dbReference>
<evidence type="ECO:0000313" key="6">
    <source>
        <dbReference type="Proteomes" id="UP000027238"/>
    </source>
</evidence>
<dbReference type="Pfam" id="PF12796">
    <property type="entry name" value="Ank_2"/>
    <property type="match status" value="1"/>
</dbReference>
<reference evidence="6" key="1">
    <citation type="journal article" date="2014" name="Genome Announc.">
        <title>Draft genome sequence of Colletotrichum sublineola, a destructive pathogen of cultivated sorghum.</title>
        <authorList>
            <person name="Baroncelli R."/>
            <person name="Sanz-Martin J.M."/>
            <person name="Rech G.E."/>
            <person name="Sukno S.A."/>
            <person name="Thon M.R."/>
        </authorList>
    </citation>
    <scope>NUCLEOTIDE SEQUENCE [LARGE SCALE GENOMIC DNA]</scope>
    <source>
        <strain evidence="6">TX430BB</strain>
    </source>
</reference>
<keyword evidence="2" id="KW-0175">Coiled coil</keyword>
<dbReference type="PANTHER" id="PTHR24184">
    <property type="entry name" value="SI:CH211-189E2.2"/>
    <property type="match status" value="1"/>
</dbReference>
<dbReference type="PANTHER" id="PTHR24184:SF11">
    <property type="entry name" value="ANKYRIN REPEAT AND SOCS BOX CONTAINING 3"/>
    <property type="match status" value="1"/>
</dbReference>
<feature type="coiled-coil region" evidence="2">
    <location>
        <begin position="345"/>
        <end position="379"/>
    </location>
</feature>
<feature type="repeat" description="ANK" evidence="1">
    <location>
        <begin position="227"/>
        <end position="259"/>
    </location>
</feature>
<dbReference type="HOGENOM" id="CLU_376425_0_0_1"/>
<keyword evidence="6" id="KW-1185">Reference proteome</keyword>
<feature type="compositionally biased region" description="Low complexity" evidence="3">
    <location>
        <begin position="633"/>
        <end position="661"/>
    </location>
</feature>
<dbReference type="InterPro" id="IPR054471">
    <property type="entry name" value="GPIID_WHD"/>
</dbReference>
<organism evidence="5 6">
    <name type="scientific">Colletotrichum sublineola</name>
    <name type="common">Sorghum anthracnose fungus</name>
    <dbReference type="NCBI Taxonomy" id="1173701"/>
    <lineage>
        <taxon>Eukaryota</taxon>
        <taxon>Fungi</taxon>
        <taxon>Dikarya</taxon>
        <taxon>Ascomycota</taxon>
        <taxon>Pezizomycotina</taxon>
        <taxon>Sordariomycetes</taxon>
        <taxon>Hypocreomycetidae</taxon>
        <taxon>Glomerellales</taxon>
        <taxon>Glomerellaceae</taxon>
        <taxon>Colletotrichum</taxon>
        <taxon>Colletotrichum graminicola species complex</taxon>
    </lineage>
</organism>
<proteinExistence type="predicted"/>
<dbReference type="InterPro" id="IPR036770">
    <property type="entry name" value="Ankyrin_rpt-contain_sf"/>
</dbReference>
<dbReference type="PROSITE" id="PS50297">
    <property type="entry name" value="ANK_REP_REGION"/>
    <property type="match status" value="2"/>
</dbReference>
<dbReference type="SUPFAM" id="SSF48403">
    <property type="entry name" value="Ankyrin repeat"/>
    <property type="match status" value="1"/>
</dbReference>
<dbReference type="Pfam" id="PF22939">
    <property type="entry name" value="WHD_GPIID"/>
    <property type="match status" value="1"/>
</dbReference>
<dbReference type="SMART" id="SM00248">
    <property type="entry name" value="ANK"/>
    <property type="match status" value="4"/>
</dbReference>
<evidence type="ECO:0000256" key="2">
    <source>
        <dbReference type="SAM" id="Coils"/>
    </source>
</evidence>
<dbReference type="OrthoDB" id="4845566at2759"/>
<keyword evidence="1" id="KW-0040">ANK repeat</keyword>
<accession>A0A066XZ25</accession>